<dbReference type="UniPathway" id="UPA00242"/>
<evidence type="ECO:0000256" key="3">
    <source>
        <dbReference type="ARBA" id="ARBA00023235"/>
    </source>
</evidence>
<keyword evidence="4 5" id="KW-0119">Carbohydrate metabolism</keyword>
<organism evidence="9 10">
    <name type="scientific">Pseudonocardia broussonetiae</name>
    <dbReference type="NCBI Taxonomy" id="2736640"/>
    <lineage>
        <taxon>Bacteria</taxon>
        <taxon>Bacillati</taxon>
        <taxon>Actinomycetota</taxon>
        <taxon>Actinomycetes</taxon>
        <taxon>Pseudonocardiales</taxon>
        <taxon>Pseudonocardiaceae</taxon>
        <taxon>Pseudonocardia</taxon>
    </lineage>
</organism>
<protein>
    <recommendedName>
        <fullName evidence="5">Aldose 1-epimerase</fullName>
        <ecNumber evidence="5">5.1.3.3</ecNumber>
    </recommendedName>
</protein>
<feature type="binding site" evidence="8">
    <location>
        <begin position="160"/>
        <end position="162"/>
    </location>
    <ligand>
        <name>beta-D-galactose</name>
        <dbReference type="ChEBI" id="CHEBI:27667"/>
    </ligand>
</feature>
<evidence type="ECO:0000313" key="9">
    <source>
        <dbReference type="EMBL" id="QJY48207.1"/>
    </source>
</evidence>
<evidence type="ECO:0000256" key="6">
    <source>
        <dbReference type="PIRSR" id="PIRSR005096-1"/>
    </source>
</evidence>
<dbReference type="PANTHER" id="PTHR10091">
    <property type="entry name" value="ALDOSE-1-EPIMERASE"/>
    <property type="match status" value="1"/>
</dbReference>
<feature type="active site" description="Proton donor" evidence="6">
    <location>
        <position position="160"/>
    </location>
</feature>
<feature type="binding site" evidence="7">
    <location>
        <position position="230"/>
    </location>
    <ligand>
        <name>beta-D-galactose</name>
        <dbReference type="ChEBI" id="CHEBI:27667"/>
    </ligand>
</feature>
<dbReference type="GO" id="GO:0030246">
    <property type="term" value="F:carbohydrate binding"/>
    <property type="evidence" value="ECO:0007669"/>
    <property type="project" value="InterPro"/>
</dbReference>
<dbReference type="InterPro" id="IPR014718">
    <property type="entry name" value="GH-type_carb-bd"/>
</dbReference>
<evidence type="ECO:0000256" key="2">
    <source>
        <dbReference type="ARBA" id="ARBA00006206"/>
    </source>
</evidence>
<dbReference type="KEGG" id="pbro:HOP40_22390"/>
<dbReference type="PIRSF" id="PIRSF005096">
    <property type="entry name" value="GALM"/>
    <property type="match status" value="1"/>
</dbReference>
<comment type="pathway">
    <text evidence="1 5">Carbohydrate metabolism; hexose metabolism.</text>
</comment>
<dbReference type="AlphaFoldDB" id="A0A6M6JMN1"/>
<dbReference type="InterPro" id="IPR015443">
    <property type="entry name" value="Aldose_1-epimerase"/>
</dbReference>
<dbReference type="EC" id="5.1.3.3" evidence="5"/>
<dbReference type="SUPFAM" id="SSF74650">
    <property type="entry name" value="Galactose mutarotase-like"/>
    <property type="match status" value="1"/>
</dbReference>
<comment type="catalytic activity">
    <reaction evidence="5">
        <text>alpha-D-glucose = beta-D-glucose</text>
        <dbReference type="Rhea" id="RHEA:10264"/>
        <dbReference type="ChEBI" id="CHEBI:15903"/>
        <dbReference type="ChEBI" id="CHEBI:17925"/>
        <dbReference type="EC" id="5.1.3.3"/>
    </reaction>
</comment>
<evidence type="ECO:0000256" key="1">
    <source>
        <dbReference type="ARBA" id="ARBA00005028"/>
    </source>
</evidence>
<dbReference type="RefSeq" id="WP_172161668.1">
    <property type="nucleotide sequence ID" value="NZ_CP053564.1"/>
</dbReference>
<reference evidence="9 10" key="1">
    <citation type="submission" date="2020-05" db="EMBL/GenBank/DDBJ databases">
        <authorList>
            <person name="Mo P."/>
        </authorList>
    </citation>
    <scope>NUCLEOTIDE SEQUENCE [LARGE SCALE GENOMIC DNA]</scope>
    <source>
        <strain evidence="9 10">Gen01</strain>
    </source>
</reference>
<feature type="binding site" evidence="8">
    <location>
        <begin position="60"/>
        <end position="61"/>
    </location>
    <ligand>
        <name>beta-D-galactose</name>
        <dbReference type="ChEBI" id="CHEBI:27667"/>
    </ligand>
</feature>
<accession>A0A6M6JMN1</accession>
<evidence type="ECO:0000256" key="8">
    <source>
        <dbReference type="PIRSR" id="PIRSR005096-3"/>
    </source>
</evidence>
<dbReference type="InterPro" id="IPR008183">
    <property type="entry name" value="Aldose_1/G6P_1-epimerase"/>
</dbReference>
<dbReference type="CDD" id="cd09019">
    <property type="entry name" value="galactose_mutarotase_like"/>
    <property type="match status" value="1"/>
</dbReference>
<comment type="similarity">
    <text evidence="2 5">Belongs to the aldose epimerase family.</text>
</comment>
<keyword evidence="3 5" id="KW-0413">Isomerase</keyword>
<gene>
    <name evidence="9" type="ORF">HOP40_22390</name>
</gene>
<feature type="active site" description="Proton acceptor" evidence="6">
    <location>
        <position position="298"/>
    </location>
</feature>
<dbReference type="Gene3D" id="2.70.98.10">
    <property type="match status" value="1"/>
</dbReference>
<evidence type="ECO:0000256" key="7">
    <source>
        <dbReference type="PIRSR" id="PIRSR005096-2"/>
    </source>
</evidence>
<dbReference type="EMBL" id="CP053564">
    <property type="protein sequence ID" value="QJY48207.1"/>
    <property type="molecule type" value="Genomic_DNA"/>
</dbReference>
<dbReference type="NCBIfam" id="NF008277">
    <property type="entry name" value="PRK11055.1"/>
    <property type="match status" value="1"/>
</dbReference>
<dbReference type="Pfam" id="PF01263">
    <property type="entry name" value="Aldose_epim"/>
    <property type="match status" value="1"/>
</dbReference>
<keyword evidence="10" id="KW-1185">Reference proteome</keyword>
<dbReference type="InterPro" id="IPR011013">
    <property type="entry name" value="Gal_mutarotase_sf_dom"/>
</dbReference>
<dbReference type="GO" id="GO:0004034">
    <property type="term" value="F:aldose 1-epimerase activity"/>
    <property type="evidence" value="ECO:0007669"/>
    <property type="project" value="UniProtKB-EC"/>
</dbReference>
<evidence type="ECO:0000256" key="4">
    <source>
        <dbReference type="ARBA" id="ARBA00023277"/>
    </source>
</evidence>
<dbReference type="GO" id="GO:0033499">
    <property type="term" value="P:galactose catabolic process via UDP-galactose, Leloir pathway"/>
    <property type="evidence" value="ECO:0007669"/>
    <property type="project" value="TreeGrafter"/>
</dbReference>
<dbReference type="GO" id="GO:0006006">
    <property type="term" value="P:glucose metabolic process"/>
    <property type="evidence" value="ECO:0007669"/>
    <property type="project" value="TreeGrafter"/>
</dbReference>
<dbReference type="InterPro" id="IPR047215">
    <property type="entry name" value="Galactose_mutarotase-like"/>
</dbReference>
<evidence type="ECO:0000256" key="5">
    <source>
        <dbReference type="PIRNR" id="PIRNR005096"/>
    </source>
</evidence>
<dbReference type="PANTHER" id="PTHR10091:SF0">
    <property type="entry name" value="GALACTOSE MUTAROTASE"/>
    <property type="match status" value="1"/>
</dbReference>
<sequence length="333" mass="35060">MITLRSAELTVGIAPHGARLARLSAPDRDGTTGEVVLGLAEEDYPADRAYLGATVGRYANRIAGGRFVLDGRAYEVPANEGTSALHGGPVGLDHAAFAAGGVREVPGGQAVTLRHTSPDGESGFPGTLAVTVTYTVRGPELHITIAATTDRPTVVNLTNHAYFHLGGGGPVGGHEVRLHADRYLPVDDALIPTGELAPVEGTPFDLRVPTAVDAGLAAGHPQLDVAGGYDHTFVVDDSGPRAGELRAAAHVREPVSGRTLTVLTDQPGVQFYSGNMLDGSVVLHDGRRAGRREAFCLEPQHFPDSPNRPEFPSTVLRPGEEHRTRILLRLGTD</sequence>
<dbReference type="Proteomes" id="UP000505377">
    <property type="component" value="Chromosome"/>
</dbReference>
<proteinExistence type="inferred from homology"/>
<evidence type="ECO:0000313" key="10">
    <source>
        <dbReference type="Proteomes" id="UP000505377"/>
    </source>
</evidence>
<name>A0A6M6JMN1_9PSEU</name>